<organism evidence="2 3">
    <name type="scientific">Fusarium albosuccineum</name>
    <dbReference type="NCBI Taxonomy" id="1237068"/>
    <lineage>
        <taxon>Eukaryota</taxon>
        <taxon>Fungi</taxon>
        <taxon>Dikarya</taxon>
        <taxon>Ascomycota</taxon>
        <taxon>Pezizomycotina</taxon>
        <taxon>Sordariomycetes</taxon>
        <taxon>Hypocreomycetidae</taxon>
        <taxon>Hypocreales</taxon>
        <taxon>Nectriaceae</taxon>
        <taxon>Fusarium</taxon>
        <taxon>Fusarium decemcellulare species complex</taxon>
    </lineage>
</organism>
<feature type="region of interest" description="Disordered" evidence="1">
    <location>
        <begin position="9"/>
        <end position="35"/>
    </location>
</feature>
<name>A0A8H4PFX4_9HYPO</name>
<dbReference type="OrthoDB" id="4194555at2759"/>
<protein>
    <submittedName>
        <fullName evidence="2">F-box containing</fullName>
    </submittedName>
</protein>
<dbReference type="AlphaFoldDB" id="A0A8H4PFX4"/>
<comment type="caution">
    <text evidence="2">The sequence shown here is derived from an EMBL/GenBank/DDBJ whole genome shotgun (WGS) entry which is preliminary data.</text>
</comment>
<feature type="compositionally biased region" description="Acidic residues" evidence="1">
    <location>
        <begin position="856"/>
        <end position="869"/>
    </location>
</feature>
<feature type="region of interest" description="Disordered" evidence="1">
    <location>
        <begin position="848"/>
        <end position="869"/>
    </location>
</feature>
<dbReference type="EMBL" id="JAADYS010000645">
    <property type="protein sequence ID" value="KAF4468181.1"/>
    <property type="molecule type" value="Genomic_DNA"/>
</dbReference>
<accession>A0A8H4PFX4</accession>
<evidence type="ECO:0000256" key="1">
    <source>
        <dbReference type="SAM" id="MobiDB-lite"/>
    </source>
</evidence>
<evidence type="ECO:0000313" key="2">
    <source>
        <dbReference type="EMBL" id="KAF4468181.1"/>
    </source>
</evidence>
<proteinExistence type="predicted"/>
<sequence>MSDLTLATINLSDPTNIEPDERRPDTAPSSCDDDSPGFSGLAADWNCQNASVTWPPHMLPVEIFEIITSHLSRFEVRCLRLVCREFEAKVSAQYFRNVVVPFKSELYNNLGRDGNGALKRTSSTLLSNGMRIFQSFGRHIWRFALSLELDEDTLSYPPIKPSQEAIPAFWGVYRWPHGTYHRYTDLEGLEQTADETEAMKEALKCLVKVTNLGLCCDAGLGFLSGPDHIARSATTLHPVFATQNWRRAGFEPDQRKQPIVTMSDFNDCINPKKPVFENPISFKRTVLQKMVSDAGYRGAQMNEAMHMILETEGTSLTTIDFDERASLLNDIEARRSLSQSSILADFEPSVDAMNYPLIPSSLTRAQKEMLLELEWAHRAMIQSYVIGLIDNAREGCFTNLTTLTIAKIPSSHVYIFYRDELWQNIPTLNNVSLGVIADWRRVSKPAPGCVEDTAVSPVEAVGKVYQLLNSYIGAQPNIESLHFEWICGGEFAPGTHQRNHYVLPAPFFQQPELMAAADSPITHADEALSLPFIKHLSLKNCWASPHVFLHTMHNMALSSLEKLELESVSLSGQPTTTPQAPLQQAMGPPNANAAANLLNLFQLGNQQPAPNAQHLGQQLDQQPPPLAQLAPVPVPTLGQLVQLAQQHAQNNQQGPPPNLLPQLNNLVPDSSPMSSEILQQPEWLSWAGIIEHLSPSIKIRDILARTESLSEEENQWPWPDQPNSLTQYIPGVHSLRSDEKKYTIKCLSFKSCGYVCVDAPFLNTRGILPHGAQGLSGNGNPHNQDLSPLMQRSRDKMLGRIAPHIRSQELFQLVNAFGMDMGWEGIYDNKTISDAVADGVEHPGRYRFSGTVDAGSAEDADPNDDEDMGNDEVMDHDNYILEDEYVFQGAGMFGVLYHAGGQDMGGADEDADVDTL</sequence>
<reference evidence="2 3" key="1">
    <citation type="submission" date="2020-01" db="EMBL/GenBank/DDBJ databases">
        <title>Identification and distribution of gene clusters putatively required for synthesis of sphingolipid metabolism inhibitors in phylogenetically diverse species of the filamentous fungus Fusarium.</title>
        <authorList>
            <person name="Kim H.-S."/>
            <person name="Busman M."/>
            <person name="Brown D.W."/>
            <person name="Divon H."/>
            <person name="Uhlig S."/>
            <person name="Proctor R.H."/>
        </authorList>
    </citation>
    <scope>NUCLEOTIDE SEQUENCE [LARGE SCALE GENOMIC DNA]</scope>
    <source>
        <strain evidence="2 3">NRRL 20459</strain>
    </source>
</reference>
<evidence type="ECO:0000313" key="3">
    <source>
        <dbReference type="Proteomes" id="UP000554235"/>
    </source>
</evidence>
<gene>
    <name evidence="2" type="ORF">FALBO_4935</name>
</gene>
<keyword evidence="3" id="KW-1185">Reference proteome</keyword>
<dbReference type="Proteomes" id="UP000554235">
    <property type="component" value="Unassembled WGS sequence"/>
</dbReference>